<evidence type="ECO:0000256" key="6">
    <source>
        <dbReference type="ARBA" id="ARBA00026066"/>
    </source>
</evidence>
<dbReference type="RefSeq" id="WP_224325093.1">
    <property type="nucleotide sequence ID" value="NZ_JACGBB010000001.1"/>
</dbReference>
<evidence type="ECO:0000256" key="11">
    <source>
        <dbReference type="ARBA" id="ARBA00049878"/>
    </source>
</evidence>
<evidence type="ECO:0000256" key="4">
    <source>
        <dbReference type="ARBA" id="ARBA00013858"/>
    </source>
</evidence>
<sequence>MENFLLFNCALDDKFLYNKFSASAAKLNYGAFVCFSGIIRKEDNINGLSFDIYEPLLKEWFNEWCKKVENINVKLFFAHSIGDVLIGQSSYFAAIASSHRKNALELFPNFIEDFKKNAPIWKYDLINNERIYAKDRSFMLKNAGILS</sequence>
<proteinExistence type="inferred from homology"/>
<accession>A0ABS7WRL0</accession>
<dbReference type="InterPro" id="IPR036563">
    <property type="entry name" value="MoaE_sf"/>
</dbReference>
<comment type="pathway">
    <text evidence="1">Cofactor biosynthesis; molybdopterin biosynthesis.</text>
</comment>
<dbReference type="Gene3D" id="3.90.1170.40">
    <property type="entry name" value="Molybdopterin biosynthesis MoaE subunit"/>
    <property type="match status" value="1"/>
</dbReference>
<evidence type="ECO:0000256" key="10">
    <source>
        <dbReference type="ARBA" id="ARBA00032474"/>
    </source>
</evidence>
<dbReference type="PANTHER" id="PTHR23404">
    <property type="entry name" value="MOLYBDOPTERIN SYNTHASE RELATED"/>
    <property type="match status" value="1"/>
</dbReference>
<dbReference type="Proteomes" id="UP000786183">
    <property type="component" value="Unassembled WGS sequence"/>
</dbReference>
<evidence type="ECO:0000256" key="3">
    <source>
        <dbReference type="ARBA" id="ARBA00011950"/>
    </source>
</evidence>
<dbReference type="EMBL" id="JACGBB010000001">
    <property type="protein sequence ID" value="MBZ7986645.1"/>
    <property type="molecule type" value="Genomic_DNA"/>
</dbReference>
<comment type="similarity">
    <text evidence="2">Belongs to the MoaE family.</text>
</comment>
<evidence type="ECO:0000256" key="1">
    <source>
        <dbReference type="ARBA" id="ARBA00005046"/>
    </source>
</evidence>
<evidence type="ECO:0000256" key="5">
    <source>
        <dbReference type="ARBA" id="ARBA00023150"/>
    </source>
</evidence>
<comment type="catalytic activity">
    <reaction evidence="11">
        <text>2 [molybdopterin-synthase sulfur-carrier protein]-C-terminal-Gly-aminoethanethioate + cyclic pyranopterin phosphate + H2O = molybdopterin + 2 [molybdopterin-synthase sulfur-carrier protein]-C-terminal Gly-Gly + 2 H(+)</text>
        <dbReference type="Rhea" id="RHEA:26333"/>
        <dbReference type="Rhea" id="RHEA-COMP:12202"/>
        <dbReference type="Rhea" id="RHEA-COMP:19907"/>
        <dbReference type="ChEBI" id="CHEBI:15377"/>
        <dbReference type="ChEBI" id="CHEBI:15378"/>
        <dbReference type="ChEBI" id="CHEBI:58698"/>
        <dbReference type="ChEBI" id="CHEBI:59648"/>
        <dbReference type="ChEBI" id="CHEBI:90778"/>
        <dbReference type="ChEBI" id="CHEBI:232372"/>
        <dbReference type="EC" id="2.8.1.12"/>
    </reaction>
</comment>
<evidence type="ECO:0000256" key="2">
    <source>
        <dbReference type="ARBA" id="ARBA00005426"/>
    </source>
</evidence>
<evidence type="ECO:0000256" key="8">
    <source>
        <dbReference type="ARBA" id="ARBA00030407"/>
    </source>
</evidence>
<dbReference type="SUPFAM" id="SSF54690">
    <property type="entry name" value="Molybdopterin synthase subunit MoaE"/>
    <property type="match status" value="1"/>
</dbReference>
<evidence type="ECO:0000313" key="12">
    <source>
        <dbReference type="EMBL" id="MBZ7986645.1"/>
    </source>
</evidence>
<evidence type="ECO:0000256" key="7">
    <source>
        <dbReference type="ARBA" id="ARBA00029745"/>
    </source>
</evidence>
<name>A0ABS7WRL0_9BACT</name>
<evidence type="ECO:0000313" key="13">
    <source>
        <dbReference type="Proteomes" id="UP000786183"/>
    </source>
</evidence>
<comment type="caution">
    <text evidence="12">The sequence shown here is derived from an EMBL/GenBank/DDBJ whole genome shotgun (WGS) entry which is preliminary data.</text>
</comment>
<keyword evidence="5" id="KW-0501">Molybdenum cofactor biosynthesis</keyword>
<comment type="subunit">
    <text evidence="6">Heterotetramer of 2 MoaD subunits and 2 MoaE subunits. Also stable as homodimer. The enzyme changes between these two forms during catalysis.</text>
</comment>
<protein>
    <recommendedName>
        <fullName evidence="4">Molybdopterin synthase catalytic subunit</fullName>
        <ecNumber evidence="3">2.8.1.12</ecNumber>
    </recommendedName>
    <alternativeName>
        <fullName evidence="9">MPT synthase subunit 2</fullName>
    </alternativeName>
    <alternativeName>
        <fullName evidence="7">Molybdenum cofactor biosynthesis protein E</fullName>
    </alternativeName>
    <alternativeName>
        <fullName evidence="8">Molybdopterin-converting factor large subunit</fullName>
    </alternativeName>
    <alternativeName>
        <fullName evidence="10">Molybdopterin-converting factor subunit 2</fullName>
    </alternativeName>
</protein>
<organism evidence="12 13">
    <name type="scientific">Campylobacter canadensis</name>
    <dbReference type="NCBI Taxonomy" id="449520"/>
    <lineage>
        <taxon>Bacteria</taxon>
        <taxon>Pseudomonadati</taxon>
        <taxon>Campylobacterota</taxon>
        <taxon>Epsilonproteobacteria</taxon>
        <taxon>Campylobacterales</taxon>
        <taxon>Campylobacteraceae</taxon>
        <taxon>Campylobacter</taxon>
    </lineage>
</organism>
<gene>
    <name evidence="12" type="ORF">AVCANL283_00765</name>
</gene>
<dbReference type="CDD" id="cd00756">
    <property type="entry name" value="MoaE"/>
    <property type="match status" value="1"/>
</dbReference>
<keyword evidence="13" id="KW-1185">Reference proteome</keyword>
<dbReference type="EC" id="2.8.1.12" evidence="3"/>
<reference evidence="12 13" key="1">
    <citation type="submission" date="2020-07" db="EMBL/GenBank/DDBJ databases">
        <title>Transfer of Campylobacter canadensis to the novel genus Avispirillum gen. nov., that also includes two novel species recovered from migratory waterfowl: Avispirillum anseris sp. nov. and Avispirillum brantae sp. nov.</title>
        <authorList>
            <person name="Miller W.G."/>
            <person name="Chapman M.H."/>
            <person name="Yee E."/>
            <person name="Inglis G.D."/>
        </authorList>
    </citation>
    <scope>NUCLEOTIDE SEQUENCE [LARGE SCALE GENOMIC DNA]</scope>
    <source>
        <strain evidence="12 13">L283</strain>
    </source>
</reference>
<evidence type="ECO:0000256" key="9">
    <source>
        <dbReference type="ARBA" id="ARBA00030781"/>
    </source>
</evidence>
<dbReference type="InterPro" id="IPR003448">
    <property type="entry name" value="Mopterin_biosynth_MoaE"/>
</dbReference>
<dbReference type="Pfam" id="PF02391">
    <property type="entry name" value="MoaE"/>
    <property type="match status" value="1"/>
</dbReference>